<reference evidence="2" key="1">
    <citation type="journal article" date="2023" name="Nat. Plants">
        <title>Single-cell RNA sequencing provides a high-resolution roadmap for understanding the multicellular compartmentation of specialized metabolism.</title>
        <authorList>
            <person name="Sun S."/>
            <person name="Shen X."/>
            <person name="Li Y."/>
            <person name="Li Y."/>
            <person name="Wang S."/>
            <person name="Li R."/>
            <person name="Zhang H."/>
            <person name="Shen G."/>
            <person name="Guo B."/>
            <person name="Wei J."/>
            <person name="Xu J."/>
            <person name="St-Pierre B."/>
            <person name="Chen S."/>
            <person name="Sun C."/>
        </authorList>
    </citation>
    <scope>NUCLEOTIDE SEQUENCE [LARGE SCALE GENOMIC DNA]</scope>
</reference>
<evidence type="ECO:0000313" key="1">
    <source>
        <dbReference type="EMBL" id="KAI5670620.1"/>
    </source>
</evidence>
<dbReference type="Proteomes" id="UP001060085">
    <property type="component" value="Linkage Group LG03"/>
</dbReference>
<comment type="caution">
    <text evidence="1">The sequence shown here is derived from an EMBL/GenBank/DDBJ whole genome shotgun (WGS) entry which is preliminary data.</text>
</comment>
<proteinExistence type="predicted"/>
<dbReference type="EMBL" id="CM044703">
    <property type="protein sequence ID" value="KAI5670620.1"/>
    <property type="molecule type" value="Genomic_DNA"/>
</dbReference>
<evidence type="ECO:0000313" key="2">
    <source>
        <dbReference type="Proteomes" id="UP001060085"/>
    </source>
</evidence>
<organism evidence="1 2">
    <name type="scientific">Catharanthus roseus</name>
    <name type="common">Madagascar periwinkle</name>
    <name type="synonym">Vinca rosea</name>
    <dbReference type="NCBI Taxonomy" id="4058"/>
    <lineage>
        <taxon>Eukaryota</taxon>
        <taxon>Viridiplantae</taxon>
        <taxon>Streptophyta</taxon>
        <taxon>Embryophyta</taxon>
        <taxon>Tracheophyta</taxon>
        <taxon>Spermatophyta</taxon>
        <taxon>Magnoliopsida</taxon>
        <taxon>eudicotyledons</taxon>
        <taxon>Gunneridae</taxon>
        <taxon>Pentapetalae</taxon>
        <taxon>asterids</taxon>
        <taxon>lamiids</taxon>
        <taxon>Gentianales</taxon>
        <taxon>Apocynaceae</taxon>
        <taxon>Rauvolfioideae</taxon>
        <taxon>Vinceae</taxon>
        <taxon>Catharanthinae</taxon>
        <taxon>Catharanthus</taxon>
    </lineage>
</organism>
<gene>
    <name evidence="1" type="ORF">M9H77_10984</name>
</gene>
<name>A0ACC0BDB0_CATRO</name>
<protein>
    <submittedName>
        <fullName evidence="1">Uncharacterized protein</fullName>
    </submittedName>
</protein>
<keyword evidence="2" id="KW-1185">Reference proteome</keyword>
<accession>A0ACC0BDB0</accession>
<sequence length="154" mass="17913">MEVLLTRSSSHHTVNISRDRGLLKCQSRYMALTGWDFTDAQAWVYMYFLMFAPTVRLGTEACKPYILQYPMLDSKNESKLLDIRLRLDLMTADEVRWTLYRTQENRASWVSTWHGFIAYFDLYSHSPYPISGGTQASKQQDVRVEEYFCGGTVA</sequence>